<reference evidence="7" key="1">
    <citation type="submission" date="2018-05" db="EMBL/GenBank/DDBJ databases">
        <authorList>
            <person name="Lanie J.A."/>
            <person name="Ng W.-L."/>
            <person name="Kazmierczak K.M."/>
            <person name="Andrzejewski T.M."/>
            <person name="Davidsen T.M."/>
            <person name="Wayne K.J."/>
            <person name="Tettelin H."/>
            <person name="Glass J.I."/>
            <person name="Rusch D."/>
            <person name="Podicherti R."/>
            <person name="Tsui H.-C.T."/>
            <person name="Winkler M.E."/>
        </authorList>
    </citation>
    <scope>NUCLEOTIDE SEQUENCE</scope>
</reference>
<gene>
    <name evidence="7" type="ORF">METZ01_LOCUS41767</name>
</gene>
<dbReference type="GO" id="GO:0051213">
    <property type="term" value="F:dioxygenase activity"/>
    <property type="evidence" value="ECO:0007669"/>
    <property type="project" value="UniProtKB-KW"/>
</dbReference>
<name>A0A381RIG8_9ZZZZ</name>
<dbReference type="InterPro" id="IPR042098">
    <property type="entry name" value="TauD-like_sf"/>
</dbReference>
<dbReference type="InterPro" id="IPR003819">
    <property type="entry name" value="TauD/TfdA-like"/>
</dbReference>
<dbReference type="Gene3D" id="3.60.130.10">
    <property type="entry name" value="Clavaminate synthase-like"/>
    <property type="match status" value="1"/>
</dbReference>
<evidence type="ECO:0000256" key="1">
    <source>
        <dbReference type="ARBA" id="ARBA00005896"/>
    </source>
</evidence>
<evidence type="ECO:0000256" key="4">
    <source>
        <dbReference type="ARBA" id="ARBA00023002"/>
    </source>
</evidence>
<keyword evidence="2" id="KW-0479">Metal-binding</keyword>
<dbReference type="InterPro" id="IPR051178">
    <property type="entry name" value="TfdA_dioxygenase"/>
</dbReference>
<evidence type="ECO:0000313" key="7">
    <source>
        <dbReference type="EMBL" id="SUZ88913.1"/>
    </source>
</evidence>
<dbReference type="SUPFAM" id="SSF51197">
    <property type="entry name" value="Clavaminate synthase-like"/>
    <property type="match status" value="1"/>
</dbReference>
<keyword evidence="3" id="KW-0223">Dioxygenase</keyword>
<comment type="similarity">
    <text evidence="1">Belongs to the TfdA dioxygenase family.</text>
</comment>
<dbReference type="Pfam" id="PF02668">
    <property type="entry name" value="TauD"/>
    <property type="match status" value="1"/>
</dbReference>
<protein>
    <recommendedName>
        <fullName evidence="6">TauD/TfdA-like domain-containing protein</fullName>
    </recommendedName>
</protein>
<evidence type="ECO:0000256" key="2">
    <source>
        <dbReference type="ARBA" id="ARBA00022723"/>
    </source>
</evidence>
<sequence length="283" mass="31367">MKIEPVTDAFGAVVTAVSLAALSDNEFQAVETAWFRYAVLLFPDQHLTESEHFAFSRRFGRLERGLQLGSRPSAARIANVDTNNQLLLPSSLPSRFNIGNSVWHTDSSYKSTAAKASLLAAHVVPASGGETEWADMRAGYDVLDDSMKAWLGDKTAIHSFRFSHAWHGGLEVLNDEDLANLPPVEHPITQEHPDSGRKILFIGRHASHIVGQPIAASRKLLRRLTDQSAQSPRTWKHQWSPGDLVIWDNRCVLHRGHAFDPQQARVMVRTTVAGDAPDNKWAA</sequence>
<accession>A0A381RIG8</accession>
<dbReference type="PANTHER" id="PTHR43779:SF3">
    <property type="entry name" value="(3R)-3-[(CARBOXYMETHYL)AMINO]FATTY ACID OXYGENASE_DECARBOXYLASE"/>
    <property type="match status" value="1"/>
</dbReference>
<dbReference type="AlphaFoldDB" id="A0A381RIG8"/>
<keyword evidence="5" id="KW-0408">Iron</keyword>
<keyword evidence="4" id="KW-0560">Oxidoreductase</keyword>
<feature type="domain" description="TauD/TfdA-like" evidence="6">
    <location>
        <begin position="3"/>
        <end position="271"/>
    </location>
</feature>
<evidence type="ECO:0000256" key="5">
    <source>
        <dbReference type="ARBA" id="ARBA00023004"/>
    </source>
</evidence>
<dbReference type="GO" id="GO:0046872">
    <property type="term" value="F:metal ion binding"/>
    <property type="evidence" value="ECO:0007669"/>
    <property type="project" value="UniProtKB-KW"/>
</dbReference>
<dbReference type="PANTHER" id="PTHR43779">
    <property type="entry name" value="DIOXYGENASE RV0097-RELATED"/>
    <property type="match status" value="1"/>
</dbReference>
<dbReference type="EMBL" id="UINC01001793">
    <property type="protein sequence ID" value="SUZ88913.1"/>
    <property type="molecule type" value="Genomic_DNA"/>
</dbReference>
<organism evidence="7">
    <name type="scientific">marine metagenome</name>
    <dbReference type="NCBI Taxonomy" id="408172"/>
    <lineage>
        <taxon>unclassified sequences</taxon>
        <taxon>metagenomes</taxon>
        <taxon>ecological metagenomes</taxon>
    </lineage>
</organism>
<evidence type="ECO:0000256" key="3">
    <source>
        <dbReference type="ARBA" id="ARBA00022964"/>
    </source>
</evidence>
<proteinExistence type="inferred from homology"/>
<evidence type="ECO:0000259" key="6">
    <source>
        <dbReference type="Pfam" id="PF02668"/>
    </source>
</evidence>